<protein>
    <submittedName>
        <fullName evidence="1">Uncharacterized protein</fullName>
    </submittedName>
</protein>
<proteinExistence type="predicted"/>
<sequence length="41" mass="4751">MKTLANKKIAGTRLSKETLEILKYYLYFMPVSNLVIDAHVH</sequence>
<dbReference type="AlphaFoldDB" id="A0A0K2VIV7"/>
<accession>A0A0K2VIV7</accession>
<dbReference type="EMBL" id="HACA01033008">
    <property type="protein sequence ID" value="CDW50369.1"/>
    <property type="molecule type" value="Transcribed_RNA"/>
</dbReference>
<evidence type="ECO:0000313" key="1">
    <source>
        <dbReference type="EMBL" id="CDW50369.1"/>
    </source>
</evidence>
<name>A0A0K2VIV7_LEPSM</name>
<reference evidence="1" key="1">
    <citation type="submission" date="2014-05" db="EMBL/GenBank/DDBJ databases">
        <authorList>
            <person name="Chronopoulou M."/>
        </authorList>
    </citation>
    <scope>NUCLEOTIDE SEQUENCE</scope>
    <source>
        <tissue evidence="1">Whole organism</tissue>
    </source>
</reference>
<organism evidence="1">
    <name type="scientific">Lepeophtheirus salmonis</name>
    <name type="common">Salmon louse</name>
    <name type="synonym">Caligus salmonis</name>
    <dbReference type="NCBI Taxonomy" id="72036"/>
    <lineage>
        <taxon>Eukaryota</taxon>
        <taxon>Metazoa</taxon>
        <taxon>Ecdysozoa</taxon>
        <taxon>Arthropoda</taxon>
        <taxon>Crustacea</taxon>
        <taxon>Multicrustacea</taxon>
        <taxon>Hexanauplia</taxon>
        <taxon>Copepoda</taxon>
        <taxon>Siphonostomatoida</taxon>
        <taxon>Caligidae</taxon>
        <taxon>Lepeophtheirus</taxon>
    </lineage>
</organism>